<accession>A0A7W8X8F2</accession>
<comment type="caution">
    <text evidence="1">The sequence shown here is derived from an EMBL/GenBank/DDBJ whole genome shotgun (WGS) entry which is preliminary data.</text>
</comment>
<proteinExistence type="predicted"/>
<evidence type="ECO:0000313" key="1">
    <source>
        <dbReference type="EMBL" id="MBB5534438.1"/>
    </source>
</evidence>
<dbReference type="EMBL" id="JACHBK010000002">
    <property type="protein sequence ID" value="MBB5534438.1"/>
    <property type="molecule type" value="Genomic_DNA"/>
</dbReference>
<evidence type="ECO:0000313" key="2">
    <source>
        <dbReference type="Proteomes" id="UP000585507"/>
    </source>
</evidence>
<keyword evidence="2" id="KW-1185">Reference proteome</keyword>
<dbReference type="Gene3D" id="3.90.1480.20">
    <property type="entry name" value="Glycosyl transferase family 29"/>
    <property type="match status" value="1"/>
</dbReference>
<dbReference type="AlphaFoldDB" id="A0A7W8X8F2"/>
<dbReference type="Proteomes" id="UP000585507">
    <property type="component" value="Unassembled WGS sequence"/>
</dbReference>
<protein>
    <recommendedName>
        <fullName evidence="3">Urease operon accessory protein</fullName>
    </recommendedName>
</protein>
<dbReference type="InterPro" id="IPR038578">
    <property type="entry name" value="GT29-like_sf"/>
</dbReference>
<evidence type="ECO:0008006" key="3">
    <source>
        <dbReference type="Google" id="ProtNLM"/>
    </source>
</evidence>
<sequence length="214" mass="23350">MSRTIMIVGNGPVQDGAASVIDAADLVIRVNDCRSCGAGGEKTDIVAVCNTGRPALAMLGGGQWKSNAAVRQAREIWCVRAAEKFRELRPQIEDRHPVLDDLCDDYTDGFRAFAKATGRAFHTVPASTHESVDTELGYFHSGEYVVPSSGLIVIAEVLAHWRQPGDRVVLAGFGHAGWEWHPFAAERRYVDALISRGRLIRLDQNYLSAFAQGA</sequence>
<reference evidence="1 2" key="1">
    <citation type="submission" date="2020-08" db="EMBL/GenBank/DDBJ databases">
        <title>Genomic Encyclopedia of Type Strains, Phase IV (KMG-V): Genome sequencing to study the core and pangenomes of soil and plant-associated prokaryotes.</title>
        <authorList>
            <person name="Whitman W."/>
        </authorList>
    </citation>
    <scope>NUCLEOTIDE SEQUENCE [LARGE SCALE GENOMIC DNA]</scope>
    <source>
        <strain evidence="1 2">SEMIA 4084</strain>
    </source>
</reference>
<organism evidence="1 2">
    <name type="scientific">Rhizobium giardinii</name>
    <dbReference type="NCBI Taxonomy" id="56731"/>
    <lineage>
        <taxon>Bacteria</taxon>
        <taxon>Pseudomonadati</taxon>
        <taxon>Pseudomonadota</taxon>
        <taxon>Alphaproteobacteria</taxon>
        <taxon>Hyphomicrobiales</taxon>
        <taxon>Rhizobiaceae</taxon>
        <taxon>Rhizobium/Agrobacterium group</taxon>
        <taxon>Rhizobium</taxon>
    </lineage>
</organism>
<gene>
    <name evidence="1" type="ORF">GGD55_001109</name>
</gene>
<name>A0A7W8X8F2_9HYPH</name>